<accession>A0A194WWY4</accession>
<keyword evidence="3" id="KW-1185">Reference proteome</keyword>
<feature type="region of interest" description="Disordered" evidence="1">
    <location>
        <begin position="648"/>
        <end position="678"/>
    </location>
</feature>
<evidence type="ECO:0000313" key="3">
    <source>
        <dbReference type="Proteomes" id="UP000070700"/>
    </source>
</evidence>
<dbReference type="EMBL" id="KQ947424">
    <property type="protein sequence ID" value="KUJ12491.1"/>
    <property type="molecule type" value="Genomic_DNA"/>
</dbReference>
<sequence length="782" mass="87110">MVDAELNTSCPSFTAGHNPSAAKSFAMSVPNESYLDFRSTNTGTPTTDMFDAQTLQELATSVTAGTSSYPLIPIDSIVSFVDESLYRDPSYRPPALDFARPSTPPLSYEHARGALAELEEHTPIAPRPSSWRRLEQPLYHYYTHYTPDAVLTIPQSSGPTATNEENGFKKIVPFKWTQDETILPHSTLYHTQDPEKHMPSTEIVDTEIQSPEQREGWIDSSSSNAANVSKFDVANQIVHHPRPCVECTFARVPCYGCPGHACTRCTKLLYETRTSKPAAMLNYDTKDSRAFILRIVFFDIEAAQGQLSNLRDEVGKLSTSSKGATLETLCPNPIICHIVSSEVASHHGWTAGVKVVIKHLATTRDAHSRAISSKLDFPEPGLDPSQLDSFLDIASRMKKLQSLNQAEDIIATAIKIADYLGILFNWDTNTMCFEQRHGGCSRAAAKTIVLETVYAMVHRVQDLMEKILVEVHKSLKGRRDLSHDPATISCALWIIYSSLNKFQKLSWDAKTLQNLKVFLNSLHDRASGAIASIEHYRREVAFVECGKRSVNLQAYKELVVAKKVPRTATAFTYEQFRPTAYSIGTMPTFSHKQSYTDVLEDGIADNDHLYDEPDLCADREPKDLGASLDLASGCLRLIHPRKLTITHPDSDFDDAGSSVSSHREQPEMEPTLAMHPSGNDADCRSSEFLFIESSKGYADTNLSLAAEIQHVRAILAQLEEQQKKTSMVDDTLWCGLEAHEDWPSTRPRVGPPRDIELAALEAKAAERLQSLSDEPRRKKQRI</sequence>
<dbReference type="KEGG" id="psco:LY89DRAFT_208565"/>
<evidence type="ECO:0000256" key="1">
    <source>
        <dbReference type="SAM" id="MobiDB-lite"/>
    </source>
</evidence>
<gene>
    <name evidence="2" type="ORF">LY89DRAFT_208565</name>
</gene>
<name>A0A194WWY4_MOLSC</name>
<dbReference type="Proteomes" id="UP000070700">
    <property type="component" value="Unassembled WGS sequence"/>
</dbReference>
<dbReference type="OrthoDB" id="3561291at2759"/>
<dbReference type="RefSeq" id="XP_018066846.1">
    <property type="nucleotide sequence ID" value="XM_018205845.1"/>
</dbReference>
<dbReference type="AlphaFoldDB" id="A0A194WWY4"/>
<organism evidence="2 3">
    <name type="scientific">Mollisia scopiformis</name>
    <name type="common">Conifer needle endophyte fungus</name>
    <name type="synonym">Phialocephala scopiformis</name>
    <dbReference type="NCBI Taxonomy" id="149040"/>
    <lineage>
        <taxon>Eukaryota</taxon>
        <taxon>Fungi</taxon>
        <taxon>Dikarya</taxon>
        <taxon>Ascomycota</taxon>
        <taxon>Pezizomycotina</taxon>
        <taxon>Leotiomycetes</taxon>
        <taxon>Helotiales</taxon>
        <taxon>Mollisiaceae</taxon>
        <taxon>Mollisia</taxon>
    </lineage>
</organism>
<proteinExistence type="predicted"/>
<protein>
    <submittedName>
        <fullName evidence="2">Uncharacterized protein</fullName>
    </submittedName>
</protein>
<dbReference type="GeneID" id="28815571"/>
<evidence type="ECO:0000313" key="2">
    <source>
        <dbReference type="EMBL" id="KUJ12491.1"/>
    </source>
</evidence>
<dbReference type="InParanoid" id="A0A194WWY4"/>
<reference evidence="2 3" key="1">
    <citation type="submission" date="2015-10" db="EMBL/GenBank/DDBJ databases">
        <title>Full genome of DAOMC 229536 Phialocephala scopiformis, a fungal endophyte of spruce producing the potent anti-insectan compound rugulosin.</title>
        <authorList>
            <consortium name="DOE Joint Genome Institute"/>
            <person name="Walker A.K."/>
            <person name="Frasz S.L."/>
            <person name="Seifert K.A."/>
            <person name="Miller J.D."/>
            <person name="Mondo S.J."/>
            <person name="Labutti K."/>
            <person name="Lipzen A."/>
            <person name="Dockter R."/>
            <person name="Kennedy M."/>
            <person name="Grigoriev I.V."/>
            <person name="Spatafora J.W."/>
        </authorList>
    </citation>
    <scope>NUCLEOTIDE SEQUENCE [LARGE SCALE GENOMIC DNA]</scope>
    <source>
        <strain evidence="2 3">CBS 120377</strain>
    </source>
</reference>